<dbReference type="Gene3D" id="3.40.50.300">
    <property type="entry name" value="P-loop containing nucleotide triphosphate hydrolases"/>
    <property type="match status" value="1"/>
</dbReference>
<organism evidence="3 6">
    <name type="scientific">Mycobacteroides salmoniphilum</name>
    <dbReference type="NCBI Taxonomy" id="404941"/>
    <lineage>
        <taxon>Bacteria</taxon>
        <taxon>Bacillati</taxon>
        <taxon>Actinomycetota</taxon>
        <taxon>Actinomycetes</taxon>
        <taxon>Mycobacteriales</taxon>
        <taxon>Mycobacteriaceae</taxon>
        <taxon>Mycobacteroides</taxon>
    </lineage>
</organism>
<dbReference type="RefSeq" id="WP_134146390.1">
    <property type="nucleotide sequence ID" value="NZ_PECK01000003.1"/>
</dbReference>
<feature type="domain" description="Dynamin N-terminal" evidence="2">
    <location>
        <begin position="52"/>
        <end position="209"/>
    </location>
</feature>
<protein>
    <submittedName>
        <fullName evidence="3">Isoniazid-induced protein IniA</fullName>
    </submittedName>
</protein>
<dbReference type="EMBL" id="PECK01000003">
    <property type="protein sequence ID" value="TDZ96299.1"/>
    <property type="molecule type" value="Genomic_DNA"/>
</dbReference>
<dbReference type="InterPro" id="IPR027417">
    <property type="entry name" value="P-loop_NTPase"/>
</dbReference>
<evidence type="ECO:0000313" key="4">
    <source>
        <dbReference type="EMBL" id="TEA05394.1"/>
    </source>
</evidence>
<evidence type="ECO:0000259" key="2">
    <source>
        <dbReference type="Pfam" id="PF00350"/>
    </source>
</evidence>
<dbReference type="Pfam" id="PF00350">
    <property type="entry name" value="Dynamin_N"/>
    <property type="match status" value="1"/>
</dbReference>
<dbReference type="AlphaFoldDB" id="A0A4R8SHI2"/>
<dbReference type="SUPFAM" id="SSF52540">
    <property type="entry name" value="P-loop containing nucleoside triphosphate hydrolases"/>
    <property type="match status" value="1"/>
</dbReference>
<dbReference type="Proteomes" id="UP000295685">
    <property type="component" value="Unassembled WGS sequence"/>
</dbReference>
<keyword evidence="1" id="KW-0812">Transmembrane</keyword>
<dbReference type="PANTHER" id="PTHR43681">
    <property type="entry name" value="TRANSMEMBRANE GTPASE FZO"/>
    <property type="match status" value="1"/>
</dbReference>
<comment type="caution">
    <text evidence="3">The sequence shown here is derived from an EMBL/GenBank/DDBJ whole genome shotgun (WGS) entry which is preliminary data.</text>
</comment>
<evidence type="ECO:0000313" key="5">
    <source>
        <dbReference type="Proteomes" id="UP000294844"/>
    </source>
</evidence>
<dbReference type="OrthoDB" id="3798616at2"/>
<evidence type="ECO:0000313" key="3">
    <source>
        <dbReference type="EMBL" id="TDZ96299.1"/>
    </source>
</evidence>
<dbReference type="InterPro" id="IPR045063">
    <property type="entry name" value="Dynamin_N"/>
</dbReference>
<keyword evidence="1" id="KW-0472">Membrane</keyword>
<proteinExistence type="predicted"/>
<accession>A0A4R8SHI2</accession>
<name>A0A4R8SHI2_9MYCO</name>
<feature type="transmembrane region" description="Helical" evidence="1">
    <location>
        <begin position="476"/>
        <end position="497"/>
    </location>
</feature>
<gene>
    <name evidence="3" type="primary">iniA</name>
    <name evidence="4" type="ORF">CCUG60883_02699</name>
    <name evidence="3" type="ORF">CCUG60885_02442</name>
</gene>
<dbReference type="Proteomes" id="UP000294844">
    <property type="component" value="Unassembled WGS sequence"/>
</dbReference>
<dbReference type="EMBL" id="PECM01000008">
    <property type="protein sequence ID" value="TEA05394.1"/>
    <property type="molecule type" value="Genomic_DNA"/>
</dbReference>
<keyword evidence="1" id="KW-1133">Transmembrane helix</keyword>
<evidence type="ECO:0000313" key="6">
    <source>
        <dbReference type="Proteomes" id="UP000295685"/>
    </source>
</evidence>
<sequence>MSDTAQDGQQQLALVNELLGHVRKIAGENDRGDLIDRLDRVDQLLVDRPLRVVVAGQLKQGKSQLVNSLLNMPVARVGDDETTSVTTVISYGEQPSAALVVAPAEQYDGGGLAGEPEIIPIPVADIGKDLKRAPQAQGREVLRVEVKVASPMLKSGLCLVDTPGVGGFGQPHLSSTLGLLPDADVMLMVSDLSSEFTEPELVFIQQALDLCPVAAIVNTKSDLYPHWRAVVAANSAHLQRAKITVPAIAVSSALRSHALQLNDKELNAESNFPALVTFLSNAIADQQANTRLQAVAEIDSASEHLTLTLDAELSALQDPQSRDELTSDLERRKREAEEALAHTALWQQVLGDGITDVSTDIEHDLQSRFRRILQRTEEVIDRTDPTKNWAEVGTKLEQAVANSVGNNFVWAHQRATHLAAQVAETFASAGMDSVKMPRLRASEMGADLSDLKSLSQLEAKPIKLGHKAITGLRGSYGGVIMFGMLTTVAGLGMFNLISLGAGAMLGKKTYNEDMENRMLRIRGEAKTNVRRFLDDVSFVVLKESRDRLRLVQRQLRDHFRDIANQTTRSLNESLQAAIASARLEAEDRDARTREVERQLHILRQVNTHLEGLEGLRPADEPLARRATGQA</sequence>
<dbReference type="InterPro" id="IPR051943">
    <property type="entry name" value="TRAFAC_Dynamin-like_GTPase"/>
</dbReference>
<keyword evidence="5" id="KW-1185">Reference proteome</keyword>
<reference evidence="5 6" key="1">
    <citation type="journal article" date="2019" name="Sci. Rep.">
        <title>Extended insight into the Mycobacterium chelonae-abscessus complex through whole genome sequencing of Mycobacterium salmoniphilum outbreak and Mycobacterium salmoniphilum-like strains.</title>
        <authorList>
            <person name="Behra P.R.K."/>
            <person name="Das S."/>
            <person name="Pettersson B.M.F."/>
            <person name="Shirreff L."/>
            <person name="DuCote T."/>
            <person name="Jacobsson K.G."/>
            <person name="Ennis D.G."/>
            <person name="Kirsebom L.A."/>
        </authorList>
    </citation>
    <scope>NUCLEOTIDE SEQUENCE [LARGE SCALE GENOMIC DNA]</scope>
    <source>
        <strain evidence="4 5">CCUG 60883</strain>
        <strain evidence="3 6">CCUG 60885</strain>
    </source>
</reference>
<evidence type="ECO:0000256" key="1">
    <source>
        <dbReference type="SAM" id="Phobius"/>
    </source>
</evidence>
<dbReference type="PANTHER" id="PTHR43681:SF1">
    <property type="entry name" value="SARCALUMENIN"/>
    <property type="match status" value="1"/>
</dbReference>